<protein>
    <recommendedName>
        <fullName evidence="11 15">Ubiquitin carboxyl-terminal hydrolase</fullName>
        <ecNumber evidence="11 15">3.4.19.12</ecNumber>
    </recommendedName>
</protein>
<evidence type="ECO:0000256" key="6">
    <source>
        <dbReference type="ARBA" id="ARBA00022771"/>
    </source>
</evidence>
<dbReference type="InterPro" id="IPR018200">
    <property type="entry name" value="USP_CS"/>
</dbReference>
<dbReference type="SMART" id="SM00165">
    <property type="entry name" value="UBA"/>
    <property type="match status" value="1"/>
</dbReference>
<dbReference type="GeneID" id="20525249"/>
<feature type="region of interest" description="Disordered" evidence="16">
    <location>
        <begin position="14"/>
        <end position="40"/>
    </location>
</feature>
<evidence type="ECO:0000259" key="18">
    <source>
        <dbReference type="PROSITE" id="PS50235"/>
    </source>
</evidence>
<feature type="binding site" evidence="13">
    <location>
        <position position="160"/>
    </location>
    <ligand>
        <name>Zn(2+)</name>
        <dbReference type="ChEBI" id="CHEBI:29105"/>
    </ligand>
</feature>
<dbReference type="PANTHER" id="PTHR21646:SF10">
    <property type="entry name" value="UBIQUITIN CARBOXYL-TERMINAL HYDROLASE 14"/>
    <property type="match status" value="1"/>
</dbReference>
<keyword evidence="7 11" id="KW-0833">Ubl conjugation pathway</keyword>
<dbReference type="InterPro" id="IPR050185">
    <property type="entry name" value="Ub_carboxyl-term_hydrolase"/>
</dbReference>
<evidence type="ECO:0000256" key="11">
    <source>
        <dbReference type="PIRNR" id="PIRNR016308"/>
    </source>
</evidence>
<feature type="binding site" evidence="13">
    <location>
        <position position="143"/>
    </location>
    <ligand>
        <name>Zn(2+)</name>
        <dbReference type="ChEBI" id="CHEBI:29105"/>
    </ligand>
</feature>
<dbReference type="EC" id="3.4.19.12" evidence="11 15"/>
<dbReference type="InterPro" id="IPR038765">
    <property type="entry name" value="Papain-like_cys_pep_sf"/>
</dbReference>
<feature type="domain" description="USP" evidence="18">
    <location>
        <begin position="268"/>
        <end position="784"/>
    </location>
</feature>
<evidence type="ECO:0000256" key="9">
    <source>
        <dbReference type="ARBA" id="ARBA00022807"/>
    </source>
</evidence>
<dbReference type="SUPFAM" id="SSF54001">
    <property type="entry name" value="Cysteine proteinases"/>
    <property type="match status" value="1"/>
</dbReference>
<evidence type="ECO:0000256" key="13">
    <source>
        <dbReference type="PIRSR" id="PIRSR016308-3"/>
    </source>
</evidence>
<dbReference type="EMBL" id="KB932201">
    <property type="protein sequence ID" value="KCV72971.1"/>
    <property type="molecule type" value="Genomic_DNA"/>
</dbReference>
<evidence type="ECO:0000313" key="20">
    <source>
        <dbReference type="EMBL" id="KCV72971.1"/>
    </source>
</evidence>
<evidence type="ECO:0000256" key="14">
    <source>
        <dbReference type="PROSITE-ProRule" id="PRU00502"/>
    </source>
</evidence>
<dbReference type="SMART" id="SM00290">
    <property type="entry name" value="ZnF_UBP"/>
    <property type="match status" value="1"/>
</dbReference>
<keyword evidence="10 11" id="KW-0862">Zinc</keyword>
<dbReference type="Gene3D" id="1.10.8.10">
    <property type="entry name" value="DNA helicase RuvA subunit, C-terminal domain"/>
    <property type="match status" value="2"/>
</dbReference>
<keyword evidence="8 11" id="KW-0378">Hydrolase</keyword>
<name>A0A058ZGA7_FONAL</name>
<feature type="binding site" evidence="13">
    <location>
        <position position="140"/>
    </location>
    <ligand>
        <name>Zn(2+)</name>
        <dbReference type="ChEBI" id="CHEBI:29105"/>
    </ligand>
</feature>
<feature type="region of interest" description="Disordered" evidence="16">
    <location>
        <begin position="542"/>
        <end position="574"/>
    </location>
</feature>
<keyword evidence="6 14" id="KW-0863">Zinc-finger</keyword>
<dbReference type="PIRSF" id="PIRSF016308">
    <property type="entry name" value="UBP"/>
    <property type="match status" value="1"/>
</dbReference>
<dbReference type="PROSITE" id="PS00973">
    <property type="entry name" value="USP_2"/>
    <property type="match status" value="1"/>
</dbReference>
<dbReference type="SUPFAM" id="SSF46934">
    <property type="entry name" value="UBA-like"/>
    <property type="match status" value="1"/>
</dbReference>
<dbReference type="OMA" id="FVPCEHT"/>
<dbReference type="InterPro" id="IPR015940">
    <property type="entry name" value="UBA"/>
</dbReference>
<dbReference type="PROSITE" id="PS50030">
    <property type="entry name" value="UBA"/>
    <property type="match status" value="1"/>
</dbReference>
<dbReference type="InterPro" id="IPR028889">
    <property type="entry name" value="USP"/>
</dbReference>
<dbReference type="GO" id="GO:0004843">
    <property type="term" value="F:cysteine-type deubiquitinase activity"/>
    <property type="evidence" value="ECO:0007669"/>
    <property type="project" value="UniProtKB-UniRule"/>
</dbReference>
<comment type="similarity">
    <text evidence="2 11 15">Belongs to the peptidase C19 family.</text>
</comment>
<feature type="domain" description="UBP-type" evidence="19">
    <location>
        <begin position="116"/>
        <end position="226"/>
    </location>
</feature>
<evidence type="ECO:0000256" key="12">
    <source>
        <dbReference type="PIRSR" id="PIRSR016308-1"/>
    </source>
</evidence>
<dbReference type="RefSeq" id="XP_009492672.1">
    <property type="nucleotide sequence ID" value="XM_009494397.1"/>
</dbReference>
<accession>A0A058ZGA7</accession>
<dbReference type="OrthoDB" id="361536at2759"/>
<dbReference type="PROSITE" id="PS50235">
    <property type="entry name" value="USP_3"/>
    <property type="match status" value="1"/>
</dbReference>
<keyword evidence="9 11" id="KW-0788">Thiol protease</keyword>
<dbReference type="PROSITE" id="PS00972">
    <property type="entry name" value="USP_1"/>
    <property type="match status" value="1"/>
</dbReference>
<keyword evidence="3 11" id="KW-0645">Protease</keyword>
<dbReference type="Pfam" id="PF02148">
    <property type="entry name" value="zf-UBP"/>
    <property type="match status" value="1"/>
</dbReference>
<organism evidence="20">
    <name type="scientific">Fonticula alba</name>
    <name type="common">Slime mold</name>
    <dbReference type="NCBI Taxonomy" id="691883"/>
    <lineage>
        <taxon>Eukaryota</taxon>
        <taxon>Rotosphaerida</taxon>
        <taxon>Fonticulaceae</taxon>
        <taxon>Fonticula</taxon>
    </lineage>
</organism>
<dbReference type="Gene3D" id="3.90.70.10">
    <property type="entry name" value="Cysteine proteinases"/>
    <property type="match status" value="2"/>
</dbReference>
<feature type="region of interest" description="Disordered" evidence="16">
    <location>
        <begin position="689"/>
        <end position="719"/>
    </location>
</feature>
<dbReference type="Pfam" id="PF00443">
    <property type="entry name" value="UCH"/>
    <property type="match status" value="1"/>
</dbReference>
<evidence type="ECO:0000256" key="2">
    <source>
        <dbReference type="ARBA" id="ARBA00009085"/>
    </source>
</evidence>
<dbReference type="GO" id="GO:0008270">
    <property type="term" value="F:zinc ion binding"/>
    <property type="evidence" value="ECO:0007669"/>
    <property type="project" value="UniProtKB-UniRule"/>
</dbReference>
<feature type="binding site" evidence="13">
    <location>
        <position position="173"/>
    </location>
    <ligand>
        <name>Zn(2+)</name>
        <dbReference type="ChEBI" id="CHEBI:29105"/>
    </ligand>
</feature>
<evidence type="ECO:0000313" key="21">
    <source>
        <dbReference type="Proteomes" id="UP000030693"/>
    </source>
</evidence>
<proteinExistence type="inferred from homology"/>
<feature type="domain" description="UBA" evidence="17">
    <location>
        <begin position="652"/>
        <end position="692"/>
    </location>
</feature>
<dbReference type="InterPro" id="IPR016652">
    <property type="entry name" value="Ubiquitinyl_hydrolase"/>
</dbReference>
<keyword evidence="4 11" id="KW-0479">Metal-binding</keyword>
<dbReference type="InterPro" id="IPR001607">
    <property type="entry name" value="Znf_UBP"/>
</dbReference>
<evidence type="ECO:0000256" key="7">
    <source>
        <dbReference type="ARBA" id="ARBA00022786"/>
    </source>
</evidence>
<evidence type="ECO:0000256" key="1">
    <source>
        <dbReference type="ARBA" id="ARBA00000707"/>
    </source>
</evidence>
<dbReference type="InterPro" id="IPR009060">
    <property type="entry name" value="UBA-like_sf"/>
</dbReference>
<dbReference type="SUPFAM" id="SSF57850">
    <property type="entry name" value="RING/U-box"/>
    <property type="match status" value="1"/>
</dbReference>
<evidence type="ECO:0000256" key="10">
    <source>
        <dbReference type="ARBA" id="ARBA00022833"/>
    </source>
</evidence>
<dbReference type="Pfam" id="PF00627">
    <property type="entry name" value="UBA"/>
    <property type="match status" value="1"/>
</dbReference>
<dbReference type="STRING" id="691883.A0A058ZGA7"/>
<dbReference type="PANTHER" id="PTHR21646">
    <property type="entry name" value="UBIQUITIN CARBOXYL-TERMINAL HYDROLASE"/>
    <property type="match status" value="1"/>
</dbReference>
<evidence type="ECO:0000256" key="5">
    <source>
        <dbReference type="ARBA" id="ARBA00022737"/>
    </source>
</evidence>
<dbReference type="Proteomes" id="UP000030693">
    <property type="component" value="Unassembled WGS sequence"/>
</dbReference>
<dbReference type="FunFam" id="3.30.40.10:FF:000026">
    <property type="entry name" value="Ubiquitin carboxyl-terminal hydrolase"/>
    <property type="match status" value="1"/>
</dbReference>
<dbReference type="AlphaFoldDB" id="A0A058ZGA7"/>
<evidence type="ECO:0000259" key="19">
    <source>
        <dbReference type="PROSITE" id="PS50271"/>
    </source>
</evidence>
<dbReference type="GO" id="GO:0016579">
    <property type="term" value="P:protein deubiquitination"/>
    <property type="evidence" value="ECO:0007669"/>
    <property type="project" value="InterPro"/>
</dbReference>
<gene>
    <name evidence="20" type="ORF">H696_00524</name>
</gene>
<evidence type="ECO:0000256" key="16">
    <source>
        <dbReference type="SAM" id="MobiDB-lite"/>
    </source>
</evidence>
<feature type="active site" description="Proton acceptor" evidence="12">
    <location>
        <position position="741"/>
    </location>
</feature>
<evidence type="ECO:0000256" key="15">
    <source>
        <dbReference type="RuleBase" id="RU366025"/>
    </source>
</evidence>
<dbReference type="PROSITE" id="PS50271">
    <property type="entry name" value="ZF_UBP"/>
    <property type="match status" value="1"/>
</dbReference>
<evidence type="ECO:0000256" key="4">
    <source>
        <dbReference type="ARBA" id="ARBA00022723"/>
    </source>
</evidence>
<keyword evidence="21" id="KW-1185">Reference proteome</keyword>
<dbReference type="eggNOG" id="KOG0944">
    <property type="taxonomic scope" value="Eukaryota"/>
</dbReference>
<comment type="catalytic activity">
    <reaction evidence="1 11 15">
        <text>Thiol-dependent hydrolysis of ester, thioester, amide, peptide and isopeptide bonds formed by the C-terminal Gly of ubiquitin (a 76-residue protein attached to proteins as an intracellular targeting signal).</text>
        <dbReference type="EC" id="3.4.19.12"/>
    </reaction>
</comment>
<dbReference type="GO" id="GO:0006508">
    <property type="term" value="P:proteolysis"/>
    <property type="evidence" value="ECO:0007669"/>
    <property type="project" value="UniProtKB-KW"/>
</dbReference>
<dbReference type="Gene3D" id="3.30.40.10">
    <property type="entry name" value="Zinc/RING finger domain, C3HC4 (zinc finger)"/>
    <property type="match status" value="1"/>
</dbReference>
<dbReference type="InterPro" id="IPR001394">
    <property type="entry name" value="Peptidase_C19_UCH"/>
</dbReference>
<feature type="active site" description="Nucleophile" evidence="12">
    <location>
        <position position="277"/>
    </location>
</feature>
<sequence>MDQDITQQAVYLHLVSTPKKPESPESAPISQSPPPEKRPRVLGIGVEGGFPADEPAIVYEDHHRLVFAPDFDGPSVPFPCADIPADVTAALEAILKATSAGTQQLVDTWVADQSIAVSKFAENLEQLDNGVRVPPTGWKCSKCDLTENLWMNLTDGAILCGRRNWDGTGGNGHALEHFEATRYPLCVKLGTISSNMDGIDVYSYAEDDMVRVPALARYLAHFGIRVQDMTKSESTISELEIERNMQLDFDVIQESGQNLQPLYGPGFTGLKNFGNSCYLSSALQALFHTDPFARAYFGADNMRESLARMASLVSLEGKKTAMAKAAHGLLSGRYSPADKTSLGPDGAIAPVTLKTRLGRGHAEFSTGQQQDAMELIHHLLESLGQERQRLDTLKPAALMPQLLPEPHTRLQFQLVSKLQCMQSEQVKFTTVTENCLSLHIPLSKADAVAAEPGAPAAERPVVPLLSCLSALNDVDVIEDYLSPVTKARGPATQFASMLNFPDVLVLQMQRFAVDDNWQPVKVDALIDVPLTLDLGFLRGTATPGPGETLLPEEDDSKASDGGADKSPAATGPRFSPAEEAVIAQLLDLGFGVNPSRRAVVACRSTAGGVPVTIEQATDWYLSHMDDMDFDQPLPEEDPAPAGAVADAAPGPALDDESIAMLMSLGIERNVAERALRECGGDIERSAEWSFTHGHDMPPEAPPKSGGKSGSATAAGPLTDGQPVYRLRAFVSHMGRSAASGHYVCHVRVGDDDTDCDWVIFNDSHVALSQNPPLMHGYLYVYERADSLGPAPTATD</sequence>
<evidence type="ECO:0000256" key="3">
    <source>
        <dbReference type="ARBA" id="ARBA00022670"/>
    </source>
</evidence>
<reference evidence="20" key="1">
    <citation type="submission" date="2013-04" db="EMBL/GenBank/DDBJ databases">
        <title>The Genome Sequence of Fonticula alba ATCC 38817.</title>
        <authorList>
            <consortium name="The Broad Institute Genomics Platform"/>
            <person name="Russ C."/>
            <person name="Cuomo C."/>
            <person name="Burger G."/>
            <person name="Gray M.W."/>
            <person name="Holland P.W.H."/>
            <person name="King N."/>
            <person name="Lang F.B.F."/>
            <person name="Roger A.J."/>
            <person name="Ruiz-Trillo I."/>
            <person name="Brown M."/>
            <person name="Walker B."/>
            <person name="Young S."/>
            <person name="Zeng Q."/>
            <person name="Gargeya S."/>
            <person name="Fitzgerald M."/>
            <person name="Haas B."/>
            <person name="Abouelleil A."/>
            <person name="Allen A.W."/>
            <person name="Alvarado L."/>
            <person name="Arachchi H.M."/>
            <person name="Berlin A.M."/>
            <person name="Chapman S.B."/>
            <person name="Gainer-Dewar J."/>
            <person name="Goldberg J."/>
            <person name="Griggs A."/>
            <person name="Gujja S."/>
            <person name="Hansen M."/>
            <person name="Howarth C."/>
            <person name="Imamovic A."/>
            <person name="Ireland A."/>
            <person name="Larimer J."/>
            <person name="McCowan C."/>
            <person name="Murphy C."/>
            <person name="Pearson M."/>
            <person name="Poon T.W."/>
            <person name="Priest M."/>
            <person name="Roberts A."/>
            <person name="Saif S."/>
            <person name="Shea T."/>
            <person name="Sisk P."/>
            <person name="Sykes S."/>
            <person name="Wortman J."/>
            <person name="Nusbaum C."/>
            <person name="Birren B."/>
        </authorList>
    </citation>
    <scope>NUCLEOTIDE SEQUENCE [LARGE SCALE GENOMIC DNA]</scope>
    <source>
        <strain evidence="20">ATCC 38817</strain>
    </source>
</reference>
<keyword evidence="5" id="KW-0677">Repeat</keyword>
<feature type="compositionally biased region" description="Low complexity" evidence="16">
    <location>
        <begin position="702"/>
        <end position="716"/>
    </location>
</feature>
<dbReference type="CDD" id="cd14291">
    <property type="entry name" value="UBA1_NUB1_like"/>
    <property type="match status" value="1"/>
</dbReference>
<evidence type="ECO:0000259" key="17">
    <source>
        <dbReference type="PROSITE" id="PS50030"/>
    </source>
</evidence>
<evidence type="ECO:0000256" key="8">
    <source>
        <dbReference type="ARBA" id="ARBA00022801"/>
    </source>
</evidence>
<dbReference type="InterPro" id="IPR013083">
    <property type="entry name" value="Znf_RING/FYVE/PHD"/>
</dbReference>